<name>A0A6P5U6S4_PRUAV</name>
<evidence type="ECO:0000259" key="5">
    <source>
        <dbReference type="Pfam" id="PF01370"/>
    </source>
</evidence>
<evidence type="ECO:0000256" key="1">
    <source>
        <dbReference type="ARBA" id="ARBA00007637"/>
    </source>
</evidence>
<evidence type="ECO:0000256" key="2">
    <source>
        <dbReference type="ARBA" id="ARBA00023027"/>
    </source>
</evidence>
<keyword evidence="2" id="KW-0520">NAD</keyword>
<dbReference type="Gene3D" id="3.40.50.720">
    <property type="entry name" value="NAD(P)-binding Rossmann-like Domain"/>
    <property type="match status" value="2"/>
</dbReference>
<feature type="transmembrane region" description="Helical" evidence="4">
    <location>
        <begin position="35"/>
        <end position="53"/>
    </location>
</feature>
<organism evidence="6 7">
    <name type="scientific">Prunus avium</name>
    <name type="common">Cherry</name>
    <name type="synonym">Cerasus avium</name>
    <dbReference type="NCBI Taxonomy" id="42229"/>
    <lineage>
        <taxon>Eukaryota</taxon>
        <taxon>Viridiplantae</taxon>
        <taxon>Streptophyta</taxon>
        <taxon>Embryophyta</taxon>
        <taxon>Tracheophyta</taxon>
        <taxon>Spermatophyta</taxon>
        <taxon>Magnoliopsida</taxon>
        <taxon>eudicotyledons</taxon>
        <taxon>Gunneridae</taxon>
        <taxon>Pentapetalae</taxon>
        <taxon>rosids</taxon>
        <taxon>fabids</taxon>
        <taxon>Rosales</taxon>
        <taxon>Rosaceae</taxon>
        <taxon>Amygdaloideae</taxon>
        <taxon>Amygdaleae</taxon>
        <taxon>Prunus</taxon>
    </lineage>
</organism>
<keyword evidence="3" id="KW-0413">Isomerase</keyword>
<dbReference type="SUPFAM" id="SSF51735">
    <property type="entry name" value="NAD(P)-binding Rossmann-fold domains"/>
    <property type="match status" value="1"/>
</dbReference>
<sequence length="419" mass="46353">MASPPDTSKTIKLERYNSYLRRVNSTKLLNASSKLLFRATLLVALVLIFFFTINYPPLSDHMGGGAHHVHTTHNFLSSAFYGGGVGGTAWEKQVRHSSTPKRPNGMSILVTGAAGFVGTHCSLALKKRGDGVLGLDNFNSYYDPSLKRARQALLKRHEVFVVEGDLNDEPLLTKLFDVVPFTHSIDWASSSSVYGLNTENPFSELHRTDQPASLYAATKKAGEEIAHTYNHIYGLALTGLRFFTVYGPWGRPDMAYFFFTKDILQGKPIDVYKTVDDKEVARDFTYIDDVVKGCLGALDTAEKSTGSGGKKKGPAQLRIYNLGNTSPVPVGKLVSILEGLLGTKAKKHVIKMPRNGDVPYTHANVSLAYKDFGYKPTTDLSSGLRKFVKWYVSYYGIETRVKREMDINKKGSQQTEESG</sequence>
<feature type="domain" description="NAD-dependent epimerase/dehydratase" evidence="5">
    <location>
        <begin position="188"/>
        <end position="303"/>
    </location>
</feature>
<keyword evidence="6" id="KW-1185">Reference proteome</keyword>
<keyword evidence="4" id="KW-0472">Membrane</keyword>
<comment type="similarity">
    <text evidence="1">Belongs to the NAD(P)-dependent epimerase/dehydratase family.</text>
</comment>
<keyword evidence="4" id="KW-1133">Transmembrane helix</keyword>
<dbReference type="GeneID" id="110774598"/>
<keyword evidence="4" id="KW-0812">Transmembrane</keyword>
<evidence type="ECO:0000313" key="7">
    <source>
        <dbReference type="RefSeq" id="XP_021834849.1"/>
    </source>
</evidence>
<dbReference type="AlphaFoldDB" id="A0A6P5U6S4"/>
<dbReference type="PANTHER" id="PTHR43574">
    <property type="entry name" value="EPIMERASE-RELATED"/>
    <property type="match status" value="1"/>
</dbReference>
<dbReference type="RefSeq" id="XP_021834849.1">
    <property type="nucleotide sequence ID" value="XM_021979157.1"/>
</dbReference>
<evidence type="ECO:0000313" key="6">
    <source>
        <dbReference type="Proteomes" id="UP000515124"/>
    </source>
</evidence>
<reference evidence="7" key="1">
    <citation type="submission" date="2025-08" db="UniProtKB">
        <authorList>
            <consortium name="RefSeq"/>
        </authorList>
    </citation>
    <scope>IDENTIFICATION</scope>
</reference>
<evidence type="ECO:0000256" key="4">
    <source>
        <dbReference type="SAM" id="Phobius"/>
    </source>
</evidence>
<gene>
    <name evidence="7" type="primary">LOC110774598</name>
</gene>
<accession>A0A6P5U6S4</accession>
<proteinExistence type="inferred from homology"/>
<dbReference type="Gene3D" id="3.90.25.10">
    <property type="entry name" value="UDP-galactose 4-epimerase, domain 1"/>
    <property type="match status" value="1"/>
</dbReference>
<dbReference type="InterPro" id="IPR036291">
    <property type="entry name" value="NAD(P)-bd_dom_sf"/>
</dbReference>
<protein>
    <submittedName>
        <fullName evidence="7">UDP-glucuronate 4-epimerase 6</fullName>
    </submittedName>
</protein>
<dbReference type="GO" id="GO:0016853">
    <property type="term" value="F:isomerase activity"/>
    <property type="evidence" value="ECO:0007669"/>
    <property type="project" value="UniProtKB-KW"/>
</dbReference>
<dbReference type="InterPro" id="IPR001509">
    <property type="entry name" value="Epimerase_deHydtase"/>
</dbReference>
<dbReference type="KEGG" id="pavi:110774598"/>
<dbReference type="PRINTS" id="PR01713">
    <property type="entry name" value="NUCEPIMERASE"/>
</dbReference>
<feature type="domain" description="NAD-dependent epimerase/dehydratase" evidence="5">
    <location>
        <begin position="108"/>
        <end position="180"/>
    </location>
</feature>
<dbReference type="Proteomes" id="UP000515124">
    <property type="component" value="Unplaced"/>
</dbReference>
<dbReference type="Pfam" id="PF01370">
    <property type="entry name" value="Epimerase"/>
    <property type="match status" value="2"/>
</dbReference>
<evidence type="ECO:0000256" key="3">
    <source>
        <dbReference type="ARBA" id="ARBA00023235"/>
    </source>
</evidence>